<sequence>MTLVAGSYEKFIWGFSLKTLSSSSSDEALILKPLFSYPSHTAPIKSVAAAGPIAASGGADDTIKIYDLATSSEIGSLIDHSGAVTALAFYTTSLAQSLPRNLISAADDGNLCIFDADPFVHLKTVPVHRRGVSDLAVHPSGRLALTVGRDSCLAMVNLVRGRRSFSCRLDREASVVKYGSEDMFFMVAEERITAHNAEDAKIIWETVGQKRVLCIATGESGLLFTGGEDKNVVAWDTTSGKVAYSIDDAHSTRVKGLVMLKRRSYDETFEASNCLASASSDGVIRLWDLRMTSKEKTNPLAESNTKSRLTCLAGSSV</sequence>
<dbReference type="InterPro" id="IPR019775">
    <property type="entry name" value="WD40_repeat_CS"/>
</dbReference>
<dbReference type="InterPro" id="IPR011047">
    <property type="entry name" value="Quinoprotein_ADH-like_sf"/>
</dbReference>
<dbReference type="Gene3D" id="2.130.10.10">
    <property type="entry name" value="YVTN repeat-like/Quinoprotein amine dehydrogenase"/>
    <property type="match status" value="3"/>
</dbReference>
<evidence type="ECO:0000256" key="4">
    <source>
        <dbReference type="PROSITE-ProRule" id="PRU00221"/>
    </source>
</evidence>
<feature type="repeat" description="WD" evidence="4">
    <location>
        <begin position="275"/>
        <end position="297"/>
    </location>
</feature>
<dbReference type="InterPro" id="IPR001680">
    <property type="entry name" value="WD40_rpt"/>
</dbReference>
<evidence type="ECO:0000313" key="6">
    <source>
        <dbReference type="Proteomes" id="UP000233837"/>
    </source>
</evidence>
<dbReference type="InterPro" id="IPR020472">
    <property type="entry name" value="WD40_PAC1"/>
</dbReference>
<name>A0A2I0W7C6_9ASPA</name>
<organism evidence="5 6">
    <name type="scientific">Dendrobium catenatum</name>
    <dbReference type="NCBI Taxonomy" id="906689"/>
    <lineage>
        <taxon>Eukaryota</taxon>
        <taxon>Viridiplantae</taxon>
        <taxon>Streptophyta</taxon>
        <taxon>Embryophyta</taxon>
        <taxon>Tracheophyta</taxon>
        <taxon>Spermatophyta</taxon>
        <taxon>Magnoliopsida</taxon>
        <taxon>Liliopsida</taxon>
        <taxon>Asparagales</taxon>
        <taxon>Orchidaceae</taxon>
        <taxon>Epidendroideae</taxon>
        <taxon>Malaxideae</taxon>
        <taxon>Dendrobiinae</taxon>
        <taxon>Dendrobium</taxon>
    </lineage>
</organism>
<protein>
    <submittedName>
        <fullName evidence="5">Protein pleiotropic regulator PRL2</fullName>
    </submittedName>
</protein>
<dbReference type="SUPFAM" id="SSF50998">
    <property type="entry name" value="Quinoprotein alcohol dehydrogenase-like"/>
    <property type="match status" value="1"/>
</dbReference>
<evidence type="ECO:0000256" key="2">
    <source>
        <dbReference type="ARBA" id="ARBA00022574"/>
    </source>
</evidence>
<keyword evidence="3" id="KW-0677">Repeat</keyword>
<dbReference type="PROSITE" id="PS50082">
    <property type="entry name" value="WD_REPEATS_2"/>
    <property type="match status" value="2"/>
</dbReference>
<dbReference type="SMART" id="SM00320">
    <property type="entry name" value="WD40"/>
    <property type="match status" value="5"/>
</dbReference>
<dbReference type="Pfam" id="PF00400">
    <property type="entry name" value="WD40"/>
    <property type="match status" value="4"/>
</dbReference>
<dbReference type="InterPro" id="IPR015943">
    <property type="entry name" value="WD40/YVTN_repeat-like_dom_sf"/>
</dbReference>
<gene>
    <name evidence="5" type="primary">PRL2</name>
    <name evidence="5" type="ORF">MA16_Dca004409</name>
</gene>
<feature type="repeat" description="WD" evidence="4">
    <location>
        <begin position="37"/>
        <end position="76"/>
    </location>
</feature>
<dbReference type="STRING" id="906689.A0A2I0W7C6"/>
<reference evidence="5 6" key="1">
    <citation type="journal article" date="2016" name="Sci. Rep.">
        <title>The Dendrobium catenatum Lindl. genome sequence provides insights into polysaccharide synthase, floral development and adaptive evolution.</title>
        <authorList>
            <person name="Zhang G.Q."/>
            <person name="Xu Q."/>
            <person name="Bian C."/>
            <person name="Tsai W.C."/>
            <person name="Yeh C.M."/>
            <person name="Liu K.W."/>
            <person name="Yoshida K."/>
            <person name="Zhang L.S."/>
            <person name="Chang S.B."/>
            <person name="Chen F."/>
            <person name="Shi Y."/>
            <person name="Su Y.Y."/>
            <person name="Zhang Y.Q."/>
            <person name="Chen L.J."/>
            <person name="Yin Y."/>
            <person name="Lin M."/>
            <person name="Huang H."/>
            <person name="Deng H."/>
            <person name="Wang Z.W."/>
            <person name="Zhu S.L."/>
            <person name="Zhao X."/>
            <person name="Deng C."/>
            <person name="Niu S.C."/>
            <person name="Huang J."/>
            <person name="Wang M."/>
            <person name="Liu G.H."/>
            <person name="Yang H.J."/>
            <person name="Xiao X.J."/>
            <person name="Hsiao Y.Y."/>
            <person name="Wu W.L."/>
            <person name="Chen Y.Y."/>
            <person name="Mitsuda N."/>
            <person name="Ohme-Takagi M."/>
            <person name="Luo Y.B."/>
            <person name="Van de Peer Y."/>
            <person name="Liu Z.J."/>
        </authorList>
    </citation>
    <scope>NUCLEOTIDE SEQUENCE [LARGE SCALE GENOMIC DNA]</scope>
    <source>
        <tissue evidence="5">The whole plant</tissue>
    </source>
</reference>
<proteinExistence type="predicted"/>
<dbReference type="EMBL" id="KZ502877">
    <property type="protein sequence ID" value="PKU71567.1"/>
    <property type="molecule type" value="Genomic_DNA"/>
</dbReference>
<keyword evidence="2 4" id="KW-0853">WD repeat</keyword>
<keyword evidence="6" id="KW-1185">Reference proteome</keyword>
<dbReference type="Proteomes" id="UP000233837">
    <property type="component" value="Unassembled WGS sequence"/>
</dbReference>
<dbReference type="GO" id="GO:0042254">
    <property type="term" value="P:ribosome biogenesis"/>
    <property type="evidence" value="ECO:0007669"/>
    <property type="project" value="UniProtKB-KW"/>
</dbReference>
<evidence type="ECO:0000256" key="1">
    <source>
        <dbReference type="ARBA" id="ARBA00022517"/>
    </source>
</evidence>
<dbReference type="AlphaFoldDB" id="A0A2I0W7C6"/>
<reference evidence="5 6" key="2">
    <citation type="journal article" date="2017" name="Nature">
        <title>The Apostasia genome and the evolution of orchids.</title>
        <authorList>
            <person name="Zhang G.Q."/>
            <person name="Liu K.W."/>
            <person name="Li Z."/>
            <person name="Lohaus R."/>
            <person name="Hsiao Y.Y."/>
            <person name="Niu S.C."/>
            <person name="Wang J.Y."/>
            <person name="Lin Y.C."/>
            <person name="Xu Q."/>
            <person name="Chen L.J."/>
            <person name="Yoshida K."/>
            <person name="Fujiwara S."/>
            <person name="Wang Z.W."/>
            <person name="Zhang Y.Q."/>
            <person name="Mitsuda N."/>
            <person name="Wang M."/>
            <person name="Liu G.H."/>
            <person name="Pecoraro L."/>
            <person name="Huang H.X."/>
            <person name="Xiao X.J."/>
            <person name="Lin M."/>
            <person name="Wu X.Y."/>
            <person name="Wu W.L."/>
            <person name="Chen Y.Y."/>
            <person name="Chang S.B."/>
            <person name="Sakamoto S."/>
            <person name="Ohme-Takagi M."/>
            <person name="Yagi M."/>
            <person name="Zeng S.J."/>
            <person name="Shen C.Y."/>
            <person name="Yeh C.M."/>
            <person name="Luo Y.B."/>
            <person name="Tsai W.C."/>
            <person name="Van de Peer Y."/>
            <person name="Liu Z.J."/>
        </authorList>
    </citation>
    <scope>NUCLEOTIDE SEQUENCE [LARGE SCALE GENOMIC DNA]</scope>
    <source>
        <tissue evidence="5">The whole plant</tissue>
    </source>
</reference>
<evidence type="ECO:0000313" key="5">
    <source>
        <dbReference type="EMBL" id="PKU71567.1"/>
    </source>
</evidence>
<dbReference type="PANTHER" id="PTHR44675:SF1">
    <property type="entry name" value="P21-ACTIVATED PROTEIN KINASE-INTERACTING PROTEIN 1"/>
    <property type="match status" value="1"/>
</dbReference>
<accession>A0A2I0W7C6</accession>
<dbReference type="OrthoDB" id="308449at2759"/>
<dbReference type="PANTHER" id="PTHR44675">
    <property type="entry name" value="PAK1 INTERACTING PROTEIN 1"/>
    <property type="match status" value="1"/>
</dbReference>
<dbReference type="PRINTS" id="PR00320">
    <property type="entry name" value="GPROTEINBRPT"/>
</dbReference>
<dbReference type="PROSITE" id="PS00678">
    <property type="entry name" value="WD_REPEATS_1"/>
    <property type="match status" value="1"/>
</dbReference>
<evidence type="ECO:0000256" key="3">
    <source>
        <dbReference type="ARBA" id="ARBA00022737"/>
    </source>
</evidence>
<dbReference type="InterPro" id="IPR051959">
    <property type="entry name" value="PAK1-Kinase_Regulator"/>
</dbReference>
<keyword evidence="1" id="KW-0690">Ribosome biogenesis</keyword>